<keyword evidence="1" id="KW-0472">Membrane</keyword>
<name>A0ABQ6CFW3_9HYPH</name>
<comment type="caution">
    <text evidence="2">The sequence shown here is derived from an EMBL/GenBank/DDBJ whole genome shotgun (WGS) entry which is preliminary data.</text>
</comment>
<evidence type="ECO:0000313" key="3">
    <source>
        <dbReference type="Proteomes" id="UP001156882"/>
    </source>
</evidence>
<protein>
    <submittedName>
        <fullName evidence="2">Uncharacterized protein</fullName>
    </submittedName>
</protein>
<evidence type="ECO:0000256" key="1">
    <source>
        <dbReference type="SAM" id="Phobius"/>
    </source>
</evidence>
<gene>
    <name evidence="2" type="ORF">GCM10007874_15340</name>
</gene>
<keyword evidence="1" id="KW-0812">Transmembrane</keyword>
<dbReference type="Proteomes" id="UP001156882">
    <property type="component" value="Unassembled WGS sequence"/>
</dbReference>
<organism evidence="2 3">
    <name type="scientific">Labrys miyagiensis</name>
    <dbReference type="NCBI Taxonomy" id="346912"/>
    <lineage>
        <taxon>Bacteria</taxon>
        <taxon>Pseudomonadati</taxon>
        <taxon>Pseudomonadota</taxon>
        <taxon>Alphaproteobacteria</taxon>
        <taxon>Hyphomicrobiales</taxon>
        <taxon>Xanthobacteraceae</taxon>
        <taxon>Labrys</taxon>
    </lineage>
</organism>
<accession>A0ABQ6CFW3</accession>
<reference evidence="3" key="1">
    <citation type="journal article" date="2019" name="Int. J. Syst. Evol. Microbiol.">
        <title>The Global Catalogue of Microorganisms (GCM) 10K type strain sequencing project: providing services to taxonomists for standard genome sequencing and annotation.</title>
        <authorList>
            <consortium name="The Broad Institute Genomics Platform"/>
            <consortium name="The Broad Institute Genome Sequencing Center for Infectious Disease"/>
            <person name="Wu L."/>
            <person name="Ma J."/>
        </authorList>
    </citation>
    <scope>NUCLEOTIDE SEQUENCE [LARGE SCALE GENOMIC DNA]</scope>
    <source>
        <strain evidence="3">NBRC 101365</strain>
    </source>
</reference>
<keyword evidence="3" id="KW-1185">Reference proteome</keyword>
<dbReference type="EMBL" id="BSPC01000014">
    <property type="protein sequence ID" value="GLS18517.1"/>
    <property type="molecule type" value="Genomic_DNA"/>
</dbReference>
<feature type="transmembrane region" description="Helical" evidence="1">
    <location>
        <begin position="41"/>
        <end position="60"/>
    </location>
</feature>
<keyword evidence="1" id="KW-1133">Transmembrane helix</keyword>
<sequence length="92" mass="10044">MTWLKRRSSDRADFDMIQIKAALPSPSHKRVMPKHSLTRDVTIVIAVKLAIVIAATVFVFGPSQRPKLDAGAIATRLIGTDAGSPHSRNLEP</sequence>
<evidence type="ECO:0000313" key="2">
    <source>
        <dbReference type="EMBL" id="GLS18517.1"/>
    </source>
</evidence>
<dbReference type="RefSeq" id="WP_284311381.1">
    <property type="nucleotide sequence ID" value="NZ_BSPC01000014.1"/>
</dbReference>
<proteinExistence type="predicted"/>